<reference evidence="3" key="1">
    <citation type="submission" date="2020-05" db="EMBL/GenBank/DDBJ databases">
        <authorList>
            <person name="Chiriac C."/>
            <person name="Salcher M."/>
            <person name="Ghai R."/>
            <person name="Kavagutti S V."/>
        </authorList>
    </citation>
    <scope>NUCLEOTIDE SEQUENCE</scope>
</reference>
<dbReference type="PIRSF" id="PIRSF028408">
    <property type="entry name" value="UCP028408"/>
    <property type="match status" value="1"/>
</dbReference>
<evidence type="ECO:0000259" key="1">
    <source>
        <dbReference type="Pfam" id="PF09983"/>
    </source>
</evidence>
<feature type="domain" description="Wadjet protein JetD C-terminal" evidence="1">
    <location>
        <begin position="217"/>
        <end position="391"/>
    </location>
</feature>
<dbReference type="EMBL" id="CAFBNE010000013">
    <property type="protein sequence ID" value="CAB4936914.1"/>
    <property type="molecule type" value="Genomic_DNA"/>
</dbReference>
<gene>
    <name evidence="3" type="ORF">UFOPK3772_00631</name>
</gene>
<dbReference type="InterPro" id="IPR024537">
    <property type="entry name" value="DUF3322"/>
</dbReference>
<dbReference type="Pfam" id="PF11795">
    <property type="entry name" value="DUF3322"/>
    <property type="match status" value="1"/>
</dbReference>
<name>A0A6J7J2P8_9ZZZZ</name>
<proteinExistence type="predicted"/>
<dbReference type="Pfam" id="PF09983">
    <property type="entry name" value="JetD_C"/>
    <property type="match status" value="1"/>
</dbReference>
<evidence type="ECO:0000313" key="3">
    <source>
        <dbReference type="EMBL" id="CAB4936914.1"/>
    </source>
</evidence>
<dbReference type="AlphaFoldDB" id="A0A6J7J2P8"/>
<organism evidence="3">
    <name type="scientific">freshwater metagenome</name>
    <dbReference type="NCBI Taxonomy" id="449393"/>
    <lineage>
        <taxon>unclassified sequences</taxon>
        <taxon>metagenomes</taxon>
        <taxon>ecological metagenomes</taxon>
    </lineage>
</organism>
<feature type="domain" description="DUF3322" evidence="2">
    <location>
        <begin position="13"/>
        <end position="194"/>
    </location>
</feature>
<evidence type="ECO:0000259" key="2">
    <source>
        <dbReference type="Pfam" id="PF11795"/>
    </source>
</evidence>
<accession>A0A6J7J2P8</accession>
<dbReference type="InterPro" id="IPR024534">
    <property type="entry name" value="JetD_C"/>
</dbReference>
<protein>
    <submittedName>
        <fullName evidence="3">Unannotated protein</fullName>
    </submittedName>
</protein>
<dbReference type="InterPro" id="IPR014544">
    <property type="entry name" value="UCP028408"/>
</dbReference>
<sequence>MTARGGSAQWSTPAAVVGALRRRWDSGSLLARYASGDGWEPIGLPLRGPAASDVASDLGAAQDWARSWLATARHGFRIESATVGGRVVGFNEVPRRAWVDSFDQAWRILKVNDLVSEFDDATSLAEAQAPRLVAWARANPMALLATRDSWADLLRTIRWIEQSTASNHYLREIDVPGIDTKFIEQHRGILTTLLEAQLDPERIDLSRPRSDFAGRFGFRRKPEYVRMRALEGELSAGFTELTLRIDEVAARPPTQGTVVIVENDTTYLALPSVIDAIAICSGGYAVSRLTGLPWLAHRRVIYWGDIDTHGFAMLSQLRASLPLAGSALMDRATLLAHEAQWVREPKPTYARLPGLDEAEHGLYVDLIEGRFGEAVRLEQERISFGSVKQALNSALTR</sequence>